<gene>
    <name evidence="2" type="ORF">GWK47_026549</name>
</gene>
<evidence type="ECO:0000313" key="3">
    <source>
        <dbReference type="Proteomes" id="UP000770661"/>
    </source>
</evidence>
<dbReference type="AlphaFoldDB" id="A0A8J8WA56"/>
<dbReference type="EMBL" id="JACEEZ010025890">
    <property type="protein sequence ID" value="KAG0696404.1"/>
    <property type="molecule type" value="Genomic_DNA"/>
</dbReference>
<keyword evidence="3" id="KW-1185">Reference proteome</keyword>
<evidence type="ECO:0000256" key="1">
    <source>
        <dbReference type="SAM" id="MobiDB-lite"/>
    </source>
</evidence>
<proteinExistence type="predicted"/>
<comment type="caution">
    <text evidence="2">The sequence shown here is derived from an EMBL/GenBank/DDBJ whole genome shotgun (WGS) entry which is preliminary data.</text>
</comment>
<organism evidence="2 3">
    <name type="scientific">Chionoecetes opilio</name>
    <name type="common">Atlantic snow crab</name>
    <name type="synonym">Cancer opilio</name>
    <dbReference type="NCBI Taxonomy" id="41210"/>
    <lineage>
        <taxon>Eukaryota</taxon>
        <taxon>Metazoa</taxon>
        <taxon>Ecdysozoa</taxon>
        <taxon>Arthropoda</taxon>
        <taxon>Crustacea</taxon>
        <taxon>Multicrustacea</taxon>
        <taxon>Malacostraca</taxon>
        <taxon>Eumalacostraca</taxon>
        <taxon>Eucarida</taxon>
        <taxon>Decapoda</taxon>
        <taxon>Pleocyemata</taxon>
        <taxon>Brachyura</taxon>
        <taxon>Eubrachyura</taxon>
        <taxon>Majoidea</taxon>
        <taxon>Majidae</taxon>
        <taxon>Chionoecetes</taxon>
    </lineage>
</organism>
<sequence length="191" mass="20997">MGSGPVRALHRPTTGHQPSPALPSQHGHHRAAIVTFYITSMDTNPHVRTNLATFISDSTYHQCPWTHPGRLTNALLPSEPLQISKGTKIKKADQILPFLVTISWATSGACRALYGGVYGSVLSGILLPWVEIKDSCLDVGTSSEGRQANNLTCAPPWRLWGFKQRKKRLHNIDFTILDSTTVSTPHLPIDE</sequence>
<feature type="region of interest" description="Disordered" evidence="1">
    <location>
        <begin position="1"/>
        <end position="26"/>
    </location>
</feature>
<name>A0A8J8WA56_CHIOP</name>
<protein>
    <submittedName>
        <fullName evidence="2">Uncharacterized protein</fullName>
    </submittedName>
</protein>
<dbReference type="Proteomes" id="UP000770661">
    <property type="component" value="Unassembled WGS sequence"/>
</dbReference>
<evidence type="ECO:0000313" key="2">
    <source>
        <dbReference type="EMBL" id="KAG0696404.1"/>
    </source>
</evidence>
<reference evidence="2" key="1">
    <citation type="submission" date="2020-07" db="EMBL/GenBank/DDBJ databases">
        <title>The High-quality genome of the commercially important snow crab, Chionoecetes opilio.</title>
        <authorList>
            <person name="Jeong J.-H."/>
            <person name="Ryu S."/>
        </authorList>
    </citation>
    <scope>NUCLEOTIDE SEQUENCE</scope>
    <source>
        <strain evidence="2">MADBK_172401_WGS</strain>
        <tissue evidence="2">Digestive gland</tissue>
    </source>
</reference>
<accession>A0A8J8WA56</accession>